<comment type="caution">
    <text evidence="1">The sequence shown here is derived from an EMBL/GenBank/DDBJ whole genome shotgun (WGS) entry which is preliminary data.</text>
</comment>
<evidence type="ECO:0000313" key="1">
    <source>
        <dbReference type="EMBL" id="KAF7280644.1"/>
    </source>
</evidence>
<dbReference type="EMBL" id="JAACXV010000278">
    <property type="protein sequence ID" value="KAF7280644.1"/>
    <property type="molecule type" value="Genomic_DNA"/>
</dbReference>
<dbReference type="Proteomes" id="UP000625711">
    <property type="component" value="Unassembled WGS sequence"/>
</dbReference>
<name>A0A834IH53_RHYFE</name>
<protein>
    <submittedName>
        <fullName evidence="1">Uncharacterized protein</fullName>
    </submittedName>
</protein>
<gene>
    <name evidence="1" type="ORF">GWI33_005613</name>
</gene>
<organism evidence="1 2">
    <name type="scientific">Rhynchophorus ferrugineus</name>
    <name type="common">Red palm weevil</name>
    <name type="synonym">Curculio ferrugineus</name>
    <dbReference type="NCBI Taxonomy" id="354439"/>
    <lineage>
        <taxon>Eukaryota</taxon>
        <taxon>Metazoa</taxon>
        <taxon>Ecdysozoa</taxon>
        <taxon>Arthropoda</taxon>
        <taxon>Hexapoda</taxon>
        <taxon>Insecta</taxon>
        <taxon>Pterygota</taxon>
        <taxon>Neoptera</taxon>
        <taxon>Endopterygota</taxon>
        <taxon>Coleoptera</taxon>
        <taxon>Polyphaga</taxon>
        <taxon>Cucujiformia</taxon>
        <taxon>Curculionidae</taxon>
        <taxon>Dryophthorinae</taxon>
        <taxon>Rhynchophorus</taxon>
    </lineage>
</organism>
<dbReference type="AlphaFoldDB" id="A0A834IH53"/>
<sequence length="115" mass="12785">MRRAHTDPVTYGNCRALVYDGVCYYSRSVARLINGDSYGTSPVIFRSTGTVLNEILSGIRVEEVGGWSNTVSGRSSASPKPQRYYSNSASYYNAICGNHVRRIFPTDPVETETHR</sequence>
<proteinExistence type="predicted"/>
<reference evidence="1" key="1">
    <citation type="submission" date="2020-08" db="EMBL/GenBank/DDBJ databases">
        <title>Genome sequencing and assembly of the red palm weevil Rhynchophorus ferrugineus.</title>
        <authorList>
            <person name="Dias G.B."/>
            <person name="Bergman C.M."/>
            <person name="Manee M."/>
        </authorList>
    </citation>
    <scope>NUCLEOTIDE SEQUENCE</scope>
    <source>
        <strain evidence="1">AA-2017</strain>
        <tissue evidence="1">Whole larva</tissue>
    </source>
</reference>
<evidence type="ECO:0000313" key="2">
    <source>
        <dbReference type="Proteomes" id="UP000625711"/>
    </source>
</evidence>
<keyword evidence="2" id="KW-1185">Reference proteome</keyword>
<accession>A0A834IH53</accession>